<feature type="domain" description="UDP-glucose/GDP-mannose dehydrogenase C-terminal" evidence="5">
    <location>
        <begin position="356"/>
        <end position="453"/>
    </location>
</feature>
<evidence type="ECO:0000256" key="4">
    <source>
        <dbReference type="PIRNR" id="PIRNR000124"/>
    </source>
</evidence>
<proteinExistence type="inferred from homology"/>
<dbReference type="PIRSF" id="PIRSF500136">
    <property type="entry name" value="UDP_ManNAc_DH"/>
    <property type="match status" value="1"/>
</dbReference>
<dbReference type="PANTHER" id="PTHR43491:SF2">
    <property type="entry name" value="UDP-N-ACETYL-D-MANNOSAMINE DEHYDROGENASE"/>
    <property type="match status" value="1"/>
</dbReference>
<sequence length="458" mass="50658">MKKDTKIAVIGLGYVGLPLARLFATKFPVIGFDINKARIEELRQGHDSTLEVEDEILQSVLLKSNPIVVEQLNGKVSETASSSGNPYPEQDLESNTIQAAKGLYVTYGLEEIADCNHYVITVPTPIDKNNRPDLTPLYKSSETVAKVLKKGDIVIYESTVYPGVTEDECVPVLEKHSGLKFNEDFFVGYSPERINPGDKEHTVEKILKVTAGSTPKTGEQVDALYKEVITAGTHLAPTIKVAEAAKVIENSQRDINIAFVNELAKIFNMMDIDTNHVLEAAATKWNFLPFKPGLVGGHCIGVDPYYLAQKAQEIGYHPEIILAGRRMNDSMGKHVASEVVKLMLKNELKIKGANILVLGITFKENCPDVRNTRVVDVVEELQSYGTKLTIYDPLANPEEVKHEYNLETTRELPNAKYDAVVLTVAHQEFLSLDLDPLKNNAAIVYDVKGVLKEVDGKL</sequence>
<gene>
    <name evidence="6" type="ORF">I6U50_05810</name>
</gene>
<evidence type="ECO:0000256" key="1">
    <source>
        <dbReference type="ARBA" id="ARBA00006601"/>
    </source>
</evidence>
<dbReference type="Pfam" id="PF03720">
    <property type="entry name" value="UDPG_MGDP_dh_C"/>
    <property type="match status" value="1"/>
</dbReference>
<comment type="similarity">
    <text evidence="1 4">Belongs to the UDP-glucose/GDP-mannose dehydrogenase family.</text>
</comment>
<dbReference type="InterPro" id="IPR014026">
    <property type="entry name" value="UDP-Glc/GDP-Man_DH_dimer"/>
</dbReference>
<dbReference type="InterPro" id="IPR036220">
    <property type="entry name" value="UDP-Glc/GDP-Man_DH_C_sf"/>
</dbReference>
<keyword evidence="7" id="KW-1185">Reference proteome</keyword>
<evidence type="ECO:0000259" key="5">
    <source>
        <dbReference type="SMART" id="SM00984"/>
    </source>
</evidence>
<dbReference type="NCBIfam" id="TIGR03026">
    <property type="entry name" value="NDP-sugDHase"/>
    <property type="match status" value="1"/>
</dbReference>
<keyword evidence="2" id="KW-0560">Oxidoreductase</keyword>
<evidence type="ECO:0000313" key="6">
    <source>
        <dbReference type="EMBL" id="MBI6119533.1"/>
    </source>
</evidence>
<dbReference type="EMBL" id="JAEHNY010000004">
    <property type="protein sequence ID" value="MBI6119533.1"/>
    <property type="molecule type" value="Genomic_DNA"/>
</dbReference>
<dbReference type="InterPro" id="IPR014027">
    <property type="entry name" value="UDP-Glc/GDP-Man_DH_C"/>
</dbReference>
<dbReference type="InterPro" id="IPR028359">
    <property type="entry name" value="UDP_ManNAc/GlcNAc_DH"/>
</dbReference>
<keyword evidence="3" id="KW-0520">NAD</keyword>
<dbReference type="InterPro" id="IPR001732">
    <property type="entry name" value="UDP-Glc/GDP-Man_DH_N"/>
</dbReference>
<dbReference type="SMART" id="SM00984">
    <property type="entry name" value="UDPG_MGDP_dh_C"/>
    <property type="match status" value="1"/>
</dbReference>
<dbReference type="InterPro" id="IPR008927">
    <property type="entry name" value="6-PGluconate_DH-like_C_sf"/>
</dbReference>
<reference evidence="6 7" key="1">
    <citation type="submission" date="2020-12" db="EMBL/GenBank/DDBJ databases">
        <title>Salegentibacter orientalis sp. nov., isolated from costal sediment.</title>
        <authorList>
            <person name="Lian F.-B."/>
        </authorList>
    </citation>
    <scope>NUCLEOTIDE SEQUENCE [LARGE SCALE GENOMIC DNA]</scope>
    <source>
        <strain evidence="6 7">F60176</strain>
    </source>
</reference>
<evidence type="ECO:0000256" key="3">
    <source>
        <dbReference type="ARBA" id="ARBA00023027"/>
    </source>
</evidence>
<comment type="caution">
    <text evidence="6">The sequence shown here is derived from an EMBL/GenBank/DDBJ whole genome shotgun (WGS) entry which is preliminary data.</text>
</comment>
<dbReference type="SUPFAM" id="SSF48179">
    <property type="entry name" value="6-phosphogluconate dehydrogenase C-terminal domain-like"/>
    <property type="match status" value="1"/>
</dbReference>
<evidence type="ECO:0000256" key="2">
    <source>
        <dbReference type="ARBA" id="ARBA00023002"/>
    </source>
</evidence>
<dbReference type="InterPro" id="IPR017476">
    <property type="entry name" value="UDP-Glc/GDP-Man"/>
</dbReference>
<dbReference type="PIRSF" id="PIRSF000124">
    <property type="entry name" value="UDPglc_GDPman_dh"/>
    <property type="match status" value="1"/>
</dbReference>
<dbReference type="Gene3D" id="3.40.50.720">
    <property type="entry name" value="NAD(P)-binding Rossmann-like Domain"/>
    <property type="match status" value="2"/>
</dbReference>
<name>A0ABS0TER7_9FLAO</name>
<dbReference type="Proteomes" id="UP000635665">
    <property type="component" value="Unassembled WGS sequence"/>
</dbReference>
<evidence type="ECO:0000313" key="7">
    <source>
        <dbReference type="Proteomes" id="UP000635665"/>
    </source>
</evidence>
<dbReference type="PANTHER" id="PTHR43491">
    <property type="entry name" value="UDP-N-ACETYL-D-MANNOSAMINE DEHYDROGENASE"/>
    <property type="match status" value="1"/>
</dbReference>
<dbReference type="SUPFAM" id="SSF51735">
    <property type="entry name" value="NAD(P)-binding Rossmann-fold domains"/>
    <property type="match status" value="1"/>
</dbReference>
<protein>
    <submittedName>
        <fullName evidence="6">Nucleotide sugar dehydrogenase</fullName>
    </submittedName>
</protein>
<dbReference type="SUPFAM" id="SSF52413">
    <property type="entry name" value="UDP-glucose/GDP-mannose dehydrogenase C-terminal domain"/>
    <property type="match status" value="1"/>
</dbReference>
<accession>A0ABS0TER7</accession>
<dbReference type="Pfam" id="PF03721">
    <property type="entry name" value="UDPG_MGDP_dh_N"/>
    <property type="match status" value="2"/>
</dbReference>
<organism evidence="6 7">
    <name type="scientific">Salegentibacter maritimus</name>
    <dbReference type="NCBI Taxonomy" id="2794347"/>
    <lineage>
        <taxon>Bacteria</taxon>
        <taxon>Pseudomonadati</taxon>
        <taxon>Bacteroidota</taxon>
        <taxon>Flavobacteriia</taxon>
        <taxon>Flavobacteriales</taxon>
        <taxon>Flavobacteriaceae</taxon>
        <taxon>Salegentibacter</taxon>
    </lineage>
</organism>
<dbReference type="RefSeq" id="WP_193711584.1">
    <property type="nucleotide sequence ID" value="NZ_JAEHNY010000004.1"/>
</dbReference>
<dbReference type="Pfam" id="PF00984">
    <property type="entry name" value="UDPG_MGDP_dh"/>
    <property type="match status" value="1"/>
</dbReference>
<dbReference type="InterPro" id="IPR036291">
    <property type="entry name" value="NAD(P)-bd_dom_sf"/>
</dbReference>